<proteinExistence type="predicted"/>
<keyword evidence="3" id="KW-1185">Reference proteome</keyword>
<dbReference type="InParanoid" id="A0A7J7E1V1"/>
<accession>A0A7J7E1V1</accession>
<sequence>MLSIFRFHLLLVLVVVTEAAGCDDLEDEIVTIHFYHHLDFAWDLHIMWITVSICEHLATKEVLRIVAGGIGDAEKKKAPVRLTSIY</sequence>
<evidence type="ECO:0000256" key="1">
    <source>
        <dbReference type="SAM" id="SignalP"/>
    </source>
</evidence>
<keyword evidence="1" id="KW-0732">Signal</keyword>
<name>A0A7J7E1V1_TRIWF</name>
<dbReference type="Proteomes" id="UP000593562">
    <property type="component" value="Unassembled WGS sequence"/>
</dbReference>
<reference evidence="2 3" key="1">
    <citation type="journal article" date="2020" name="Nat. Commun.">
        <title>Genome of Tripterygium wilfordii and identification of cytochrome P450 involved in triptolide biosynthesis.</title>
        <authorList>
            <person name="Tu L."/>
            <person name="Su P."/>
            <person name="Zhang Z."/>
            <person name="Gao L."/>
            <person name="Wang J."/>
            <person name="Hu T."/>
            <person name="Zhou J."/>
            <person name="Zhang Y."/>
            <person name="Zhao Y."/>
            <person name="Liu Y."/>
            <person name="Song Y."/>
            <person name="Tong Y."/>
            <person name="Lu Y."/>
            <person name="Yang J."/>
            <person name="Xu C."/>
            <person name="Jia M."/>
            <person name="Peters R.J."/>
            <person name="Huang L."/>
            <person name="Gao W."/>
        </authorList>
    </citation>
    <scope>NUCLEOTIDE SEQUENCE [LARGE SCALE GENOMIC DNA]</scope>
    <source>
        <strain evidence="3">cv. XIE 37</strain>
        <tissue evidence="2">Leaf</tissue>
    </source>
</reference>
<dbReference type="EMBL" id="JAAARO010000001">
    <property type="protein sequence ID" value="KAF5752503.1"/>
    <property type="molecule type" value="Genomic_DNA"/>
</dbReference>
<evidence type="ECO:0000313" key="2">
    <source>
        <dbReference type="EMBL" id="KAF5752503.1"/>
    </source>
</evidence>
<comment type="caution">
    <text evidence="2">The sequence shown here is derived from an EMBL/GenBank/DDBJ whole genome shotgun (WGS) entry which is preliminary data.</text>
</comment>
<dbReference type="AlphaFoldDB" id="A0A7J7E1V1"/>
<feature type="chain" id="PRO_5029498296" evidence="1">
    <location>
        <begin position="20"/>
        <end position="86"/>
    </location>
</feature>
<protein>
    <submittedName>
        <fullName evidence="2">Uncharacterized protein</fullName>
    </submittedName>
</protein>
<feature type="signal peptide" evidence="1">
    <location>
        <begin position="1"/>
        <end position="19"/>
    </location>
</feature>
<organism evidence="2 3">
    <name type="scientific">Tripterygium wilfordii</name>
    <name type="common">Thunder God vine</name>
    <dbReference type="NCBI Taxonomy" id="458696"/>
    <lineage>
        <taxon>Eukaryota</taxon>
        <taxon>Viridiplantae</taxon>
        <taxon>Streptophyta</taxon>
        <taxon>Embryophyta</taxon>
        <taxon>Tracheophyta</taxon>
        <taxon>Spermatophyta</taxon>
        <taxon>Magnoliopsida</taxon>
        <taxon>eudicotyledons</taxon>
        <taxon>Gunneridae</taxon>
        <taxon>Pentapetalae</taxon>
        <taxon>rosids</taxon>
        <taxon>fabids</taxon>
        <taxon>Celastrales</taxon>
        <taxon>Celastraceae</taxon>
        <taxon>Tripterygium</taxon>
    </lineage>
</organism>
<gene>
    <name evidence="2" type="ORF">HS088_TW01G00415</name>
</gene>
<evidence type="ECO:0000313" key="3">
    <source>
        <dbReference type="Proteomes" id="UP000593562"/>
    </source>
</evidence>